<evidence type="ECO:0000313" key="1">
    <source>
        <dbReference type="EMBL" id="KFE99964.1"/>
    </source>
</evidence>
<dbReference type="Proteomes" id="UP000028713">
    <property type="component" value="Unassembled WGS sequence"/>
</dbReference>
<gene>
    <name evidence="1" type="ORF">IX39_04780</name>
</gene>
<sequence>MFSWGNAQIFKLKRDASFIENYQIEITAKKNYMFISNNGLVELPFGEIKEISKIRIVDLDKDAVYDLYSEELKIKENELHFSSGKQIEEVVVSGKKNETVIGIDAKGGLMKLFSLPNSSKIVEIPEVGNYYEGKKIKKIRYYFTGGNNTLYNVKTDKMDTRIIPILYTCLSVSCKDKRLLIPEMEVGFTENSKYLEINLSHHHIFIDESFKNLYIGYIALDYHVVKQKKVEKIGHNKCYNNFPELNSIKEITYRCPVISVVIE</sequence>
<keyword evidence="2" id="KW-1185">Reference proteome</keyword>
<comment type="caution">
    <text evidence="1">The sequence shown here is derived from an EMBL/GenBank/DDBJ whole genome shotgun (WGS) entry which is preliminary data.</text>
</comment>
<reference evidence="1 2" key="1">
    <citation type="submission" date="2014-07" db="EMBL/GenBank/DDBJ databases">
        <title>Genome of Chryseobacterium formosense LMG 24722.</title>
        <authorList>
            <person name="Pipes S.E."/>
            <person name="Stropko S.J."/>
            <person name="Newman J.D."/>
        </authorList>
    </citation>
    <scope>NUCLEOTIDE SEQUENCE [LARGE SCALE GENOMIC DNA]</scope>
    <source>
        <strain evidence="1 2">LMG 24722</strain>
    </source>
</reference>
<protein>
    <submittedName>
        <fullName evidence="1">Uncharacterized protein</fullName>
    </submittedName>
</protein>
<organism evidence="1 2">
    <name type="scientific">Chryseobacterium formosense</name>
    <dbReference type="NCBI Taxonomy" id="236814"/>
    <lineage>
        <taxon>Bacteria</taxon>
        <taxon>Pseudomonadati</taxon>
        <taxon>Bacteroidota</taxon>
        <taxon>Flavobacteriia</taxon>
        <taxon>Flavobacteriales</taxon>
        <taxon>Weeksellaceae</taxon>
        <taxon>Chryseobacterium group</taxon>
        <taxon>Chryseobacterium</taxon>
    </lineage>
</organism>
<name>A0A085Z6A1_9FLAO</name>
<dbReference type="AlphaFoldDB" id="A0A085Z6A1"/>
<dbReference type="EMBL" id="JPRP01000001">
    <property type="protein sequence ID" value="KFE99964.1"/>
    <property type="molecule type" value="Genomic_DNA"/>
</dbReference>
<evidence type="ECO:0000313" key="2">
    <source>
        <dbReference type="Proteomes" id="UP000028713"/>
    </source>
</evidence>
<accession>A0A085Z6A1</accession>
<proteinExistence type="predicted"/>